<name>A0A5R9KVT6_9BACT</name>
<keyword evidence="1" id="KW-0472">Membrane</keyword>
<feature type="transmembrane region" description="Helical" evidence="1">
    <location>
        <begin position="61"/>
        <end position="82"/>
    </location>
</feature>
<keyword evidence="1" id="KW-0812">Transmembrane</keyword>
<comment type="caution">
    <text evidence="2">The sequence shown here is derived from an EMBL/GenBank/DDBJ whole genome shotgun (WGS) entry which is preliminary data.</text>
</comment>
<dbReference type="EMBL" id="VCEJ01000004">
    <property type="protein sequence ID" value="TLV00392.1"/>
    <property type="molecule type" value="Genomic_DNA"/>
</dbReference>
<keyword evidence="1" id="KW-1133">Transmembrane helix</keyword>
<accession>A0A5R9KVT6</accession>
<dbReference type="AlphaFoldDB" id="A0A5R9KVT6"/>
<feature type="transmembrane region" description="Helical" evidence="1">
    <location>
        <begin position="32"/>
        <end position="54"/>
    </location>
</feature>
<evidence type="ECO:0000313" key="2">
    <source>
        <dbReference type="EMBL" id="TLV00392.1"/>
    </source>
</evidence>
<keyword evidence="3" id="KW-1185">Reference proteome</keyword>
<protein>
    <submittedName>
        <fullName evidence="2">Uncharacterized protein</fullName>
    </submittedName>
</protein>
<evidence type="ECO:0000256" key="1">
    <source>
        <dbReference type="SAM" id="Phobius"/>
    </source>
</evidence>
<gene>
    <name evidence="2" type="ORF">FEN17_12940</name>
</gene>
<dbReference type="OrthoDB" id="1350491at2"/>
<dbReference type="Proteomes" id="UP000306402">
    <property type="component" value="Unassembled WGS sequence"/>
</dbReference>
<evidence type="ECO:0000313" key="3">
    <source>
        <dbReference type="Proteomes" id="UP000306402"/>
    </source>
</evidence>
<organism evidence="2 3">
    <name type="scientific">Dyadobacter luticola</name>
    <dbReference type="NCBI Taxonomy" id="1979387"/>
    <lineage>
        <taxon>Bacteria</taxon>
        <taxon>Pseudomonadati</taxon>
        <taxon>Bacteroidota</taxon>
        <taxon>Cytophagia</taxon>
        <taxon>Cytophagales</taxon>
        <taxon>Spirosomataceae</taxon>
        <taxon>Dyadobacter</taxon>
    </lineage>
</organism>
<reference evidence="2 3" key="1">
    <citation type="submission" date="2019-05" db="EMBL/GenBank/DDBJ databases">
        <authorList>
            <person name="Qu J.-H."/>
        </authorList>
    </citation>
    <scope>NUCLEOTIDE SEQUENCE [LARGE SCALE GENOMIC DNA]</scope>
    <source>
        <strain evidence="2 3">T17</strain>
    </source>
</reference>
<sequence>MILVLLFAAATLPDYYINSPSYFNFADSIRNFDWLIFAGILVAGIILSGLLALIPLKNMRYFLRLLSVDIFVNTAVLLFIMYHGISSIVKYQREYEALSLKYKSRAESDIKNGVIIYETAGFQIGLDPAQQAKEDKIDSLRRTYGITYNNTGCMITSVELRAQSDYEQLTEPYLDRRNGAGWRDRMNLEIEKIRKH</sequence>
<proteinExistence type="predicted"/>